<dbReference type="OrthoDB" id="179842at2"/>
<feature type="domain" description="FIST" evidence="1">
    <location>
        <begin position="29"/>
        <end position="226"/>
    </location>
</feature>
<dbReference type="InterPro" id="IPR019494">
    <property type="entry name" value="FIST_C"/>
</dbReference>
<evidence type="ECO:0000313" key="3">
    <source>
        <dbReference type="EMBL" id="SKA16774.1"/>
    </source>
</evidence>
<sequence>MRLITAYSHQIIPKQAINHLKEEVSQEGLSSLICYYSEEYSSHEIQYALTQAFPGIPMIGCSSCLGVMTDKGYHPGPVIALMAIYDSSFSAYGTGLVELDDCCDYKKATQKAIQQALIASNRVGEVPSLIILHSTPGNEELFIDAIDETFGAQVPIIGGSSADNHIQEKWSIITQEGWSQHGIAMQLFFPSKPLITGLSAGYSPTEFEGVVTKAAGRCIEQIDGERAADIYKEWISDHSSLQINDEYLFQHVTRFPIGRIAGYVHQQAYYKLSHPIRMTKNGGLELFSTIHQGETITLMSGSKDQLVNRASKVIKDVNTQNYHESLLLGAVIIYCAGPMLQLGHEILTVYQQLTKDMRGQPFICPFTFGEQGRFVSGENAHGNLMIASVIFYESE</sequence>
<dbReference type="InterPro" id="IPR013702">
    <property type="entry name" value="FIST_domain_N"/>
</dbReference>
<reference evidence="4" key="1">
    <citation type="submission" date="2017-02" db="EMBL/GenBank/DDBJ databases">
        <authorList>
            <person name="Varghese N."/>
            <person name="Submissions S."/>
        </authorList>
    </citation>
    <scope>NUCLEOTIDE SEQUENCE [LARGE SCALE GENOMIC DNA]</scope>
    <source>
        <strain evidence="4">DSM 19608</strain>
    </source>
</reference>
<protein>
    <submittedName>
        <fullName evidence="3">Uncharacterized conserved protein, contains FIST_N domain</fullName>
    </submittedName>
</protein>
<dbReference type="SMART" id="SM00897">
    <property type="entry name" value="FIST"/>
    <property type="match status" value="1"/>
</dbReference>
<dbReference type="PANTHER" id="PTHR40252:SF2">
    <property type="entry name" value="BLR0328 PROTEIN"/>
    <property type="match status" value="1"/>
</dbReference>
<feature type="domain" description="FIST C-domain" evidence="2">
    <location>
        <begin position="227"/>
        <end position="374"/>
    </location>
</feature>
<dbReference type="Proteomes" id="UP000190834">
    <property type="component" value="Unassembled WGS sequence"/>
</dbReference>
<dbReference type="RefSeq" id="WP_078927069.1">
    <property type="nucleotide sequence ID" value="NZ_FUXB01000014.1"/>
</dbReference>
<keyword evidence="4" id="KW-1185">Reference proteome</keyword>
<accession>A0A1T4RLA9</accession>
<name>A0A1T4RLA9_VIBCI</name>
<evidence type="ECO:0000313" key="4">
    <source>
        <dbReference type="Proteomes" id="UP000190834"/>
    </source>
</evidence>
<dbReference type="AlphaFoldDB" id="A0A1T4RLA9"/>
<evidence type="ECO:0000259" key="1">
    <source>
        <dbReference type="SMART" id="SM00897"/>
    </source>
</evidence>
<dbReference type="Pfam" id="PF10442">
    <property type="entry name" value="FIST_C"/>
    <property type="match status" value="1"/>
</dbReference>
<dbReference type="EMBL" id="FUXB01000014">
    <property type="protein sequence ID" value="SKA16774.1"/>
    <property type="molecule type" value="Genomic_DNA"/>
</dbReference>
<proteinExistence type="predicted"/>
<gene>
    <name evidence="3" type="ORF">SAMN02745782_02726</name>
</gene>
<dbReference type="GeneID" id="70583588"/>
<dbReference type="STRING" id="1123491.SAMN02745782_02726"/>
<organism evidence="3 4">
    <name type="scientific">Vibrio cincinnatiensis DSM 19608</name>
    <dbReference type="NCBI Taxonomy" id="1123491"/>
    <lineage>
        <taxon>Bacteria</taxon>
        <taxon>Pseudomonadati</taxon>
        <taxon>Pseudomonadota</taxon>
        <taxon>Gammaproteobacteria</taxon>
        <taxon>Vibrionales</taxon>
        <taxon>Vibrionaceae</taxon>
        <taxon>Vibrio</taxon>
    </lineage>
</organism>
<dbReference type="Pfam" id="PF08495">
    <property type="entry name" value="FIST"/>
    <property type="match status" value="1"/>
</dbReference>
<dbReference type="PANTHER" id="PTHR40252">
    <property type="entry name" value="BLR0328 PROTEIN"/>
    <property type="match status" value="1"/>
</dbReference>
<evidence type="ECO:0000259" key="2">
    <source>
        <dbReference type="SMART" id="SM01204"/>
    </source>
</evidence>
<dbReference type="SMART" id="SM01204">
    <property type="entry name" value="FIST_C"/>
    <property type="match status" value="1"/>
</dbReference>